<dbReference type="InterPro" id="IPR029068">
    <property type="entry name" value="Glyas_Bleomycin-R_OHBP_Dase"/>
</dbReference>
<keyword evidence="3" id="KW-1185">Reference proteome</keyword>
<comment type="caution">
    <text evidence="2">The sequence shown here is derived from an EMBL/GenBank/DDBJ whole genome shotgun (WGS) entry which is preliminary data.</text>
</comment>
<accession>A0ABW1V3B4</accession>
<name>A0ABW1V3B4_9BACL</name>
<feature type="domain" description="VOC" evidence="1">
    <location>
        <begin position="6"/>
        <end position="133"/>
    </location>
</feature>
<dbReference type="InterPro" id="IPR037523">
    <property type="entry name" value="VOC_core"/>
</dbReference>
<evidence type="ECO:0000259" key="1">
    <source>
        <dbReference type="PROSITE" id="PS51819"/>
    </source>
</evidence>
<protein>
    <submittedName>
        <fullName evidence="2">VOC family protein</fullName>
    </submittedName>
</protein>
<gene>
    <name evidence="2" type="ORF">ACFP56_10530</name>
</gene>
<evidence type="ECO:0000313" key="3">
    <source>
        <dbReference type="Proteomes" id="UP001596233"/>
    </source>
</evidence>
<sequence length="139" mass="15632">MSSRLRSANQVRLVSDLQKSIYYYTNSLGFTVDSWGHAVRDQVGFLLQQASNPEDINPNKRSVYNSANWAGPPTGWDTYCYTDYDGVLEIYEEYKAKNAIIAYDPVPENMGDQDWLEFGVKDLDGYVIVFGGGKPKAKG</sequence>
<dbReference type="PROSITE" id="PS51819">
    <property type="entry name" value="VOC"/>
    <property type="match status" value="1"/>
</dbReference>
<proteinExistence type="predicted"/>
<dbReference type="SUPFAM" id="SSF54593">
    <property type="entry name" value="Glyoxalase/Bleomycin resistance protein/Dihydroxybiphenyl dioxygenase"/>
    <property type="match status" value="1"/>
</dbReference>
<dbReference type="EMBL" id="JBHSTE010000003">
    <property type="protein sequence ID" value="MFC6333060.1"/>
    <property type="molecule type" value="Genomic_DNA"/>
</dbReference>
<evidence type="ECO:0000313" key="2">
    <source>
        <dbReference type="EMBL" id="MFC6333060.1"/>
    </source>
</evidence>
<dbReference type="Proteomes" id="UP001596233">
    <property type="component" value="Unassembled WGS sequence"/>
</dbReference>
<organism evidence="2 3">
    <name type="scientific">Paenibacillus septentrionalis</name>
    <dbReference type="NCBI Taxonomy" id="429342"/>
    <lineage>
        <taxon>Bacteria</taxon>
        <taxon>Bacillati</taxon>
        <taxon>Bacillota</taxon>
        <taxon>Bacilli</taxon>
        <taxon>Bacillales</taxon>
        <taxon>Paenibacillaceae</taxon>
        <taxon>Paenibacillus</taxon>
    </lineage>
</organism>
<dbReference type="RefSeq" id="WP_379234124.1">
    <property type="nucleotide sequence ID" value="NZ_JBHSTE010000003.1"/>
</dbReference>
<dbReference type="Gene3D" id="3.10.180.10">
    <property type="entry name" value="2,3-Dihydroxybiphenyl 1,2-Dioxygenase, domain 1"/>
    <property type="match status" value="1"/>
</dbReference>
<reference evidence="3" key="1">
    <citation type="journal article" date="2019" name="Int. J. Syst. Evol. Microbiol.">
        <title>The Global Catalogue of Microorganisms (GCM) 10K type strain sequencing project: providing services to taxonomists for standard genome sequencing and annotation.</title>
        <authorList>
            <consortium name="The Broad Institute Genomics Platform"/>
            <consortium name="The Broad Institute Genome Sequencing Center for Infectious Disease"/>
            <person name="Wu L."/>
            <person name="Ma J."/>
        </authorList>
    </citation>
    <scope>NUCLEOTIDE SEQUENCE [LARGE SCALE GENOMIC DNA]</scope>
    <source>
        <strain evidence="3">PCU 280</strain>
    </source>
</reference>